<feature type="domain" description="Plasmid pRiA4b Orf3-like" evidence="2">
    <location>
        <begin position="27"/>
        <end position="118"/>
    </location>
</feature>
<feature type="region of interest" description="Disordered" evidence="1">
    <location>
        <begin position="143"/>
        <end position="180"/>
    </location>
</feature>
<dbReference type="RefSeq" id="WP_231449690.1">
    <property type="nucleotide sequence ID" value="NZ_JAJOMB010000035.1"/>
</dbReference>
<reference evidence="3" key="1">
    <citation type="submission" date="2021-11" db="EMBL/GenBank/DDBJ databases">
        <title>Streptomyces corallinus and Kineosporia corallina sp. nov., two new coral-derived marine actinobacteria.</title>
        <authorList>
            <person name="Buangrab K."/>
            <person name="Sutthacheep M."/>
            <person name="Yeemin T."/>
            <person name="Harunari E."/>
            <person name="Igarashi Y."/>
            <person name="Sripreechasak P."/>
            <person name="Kanchanasin P."/>
            <person name="Tanasupawat S."/>
            <person name="Phongsopitanun W."/>
        </authorList>
    </citation>
    <scope>NUCLEOTIDE SEQUENCE</scope>
    <source>
        <strain evidence="3">JCM 31032</strain>
    </source>
</reference>
<organism evidence="3 4">
    <name type="scientific">Kineosporia babensis</name>
    <dbReference type="NCBI Taxonomy" id="499548"/>
    <lineage>
        <taxon>Bacteria</taxon>
        <taxon>Bacillati</taxon>
        <taxon>Actinomycetota</taxon>
        <taxon>Actinomycetes</taxon>
        <taxon>Kineosporiales</taxon>
        <taxon>Kineosporiaceae</taxon>
        <taxon>Kineosporia</taxon>
    </lineage>
</organism>
<evidence type="ECO:0000313" key="4">
    <source>
        <dbReference type="Proteomes" id="UP001138997"/>
    </source>
</evidence>
<sequence>MARTWLSIRVDLVSGHGGDLWPRPGRILAAARSHTFAQFAESIDDAFARWDHAHLHLFTLADGTPVTPLDWWDGEHPDDALDGRTTKLSRLQPGEQFAYVFDLGDCWAHLCTVAEARIDPQEELGIIPDRPLPTWGWGQIPDQYARAWDSDDGESPAPRRPRPALGDLPPILPEWGTRQS</sequence>
<gene>
    <name evidence="3" type="ORF">LR394_38685</name>
</gene>
<dbReference type="Gene3D" id="3.10.290.30">
    <property type="entry name" value="MM3350-like"/>
    <property type="match status" value="1"/>
</dbReference>
<keyword evidence="4" id="KW-1185">Reference proteome</keyword>
<comment type="caution">
    <text evidence="3">The sequence shown here is derived from an EMBL/GenBank/DDBJ whole genome shotgun (WGS) entry which is preliminary data.</text>
</comment>
<protein>
    <submittedName>
        <fullName evidence="3">Plasmid pRiA4b ORF-3 family protein</fullName>
    </submittedName>
</protein>
<evidence type="ECO:0000256" key="1">
    <source>
        <dbReference type="SAM" id="MobiDB-lite"/>
    </source>
</evidence>
<dbReference type="InterPro" id="IPR012912">
    <property type="entry name" value="Plasmid_pRiA4b_Orf3-like"/>
</dbReference>
<dbReference type="Proteomes" id="UP001138997">
    <property type="component" value="Unassembled WGS sequence"/>
</dbReference>
<dbReference type="InterPro" id="IPR024047">
    <property type="entry name" value="MM3350-like_sf"/>
</dbReference>
<evidence type="ECO:0000313" key="3">
    <source>
        <dbReference type="EMBL" id="MCD5316839.1"/>
    </source>
</evidence>
<name>A0A9X1SYE7_9ACTN</name>
<dbReference type="EMBL" id="JAJOMB010000035">
    <property type="protein sequence ID" value="MCD5316839.1"/>
    <property type="molecule type" value="Genomic_DNA"/>
</dbReference>
<proteinExistence type="predicted"/>
<accession>A0A9X1SYE7</accession>
<evidence type="ECO:0000259" key="2">
    <source>
        <dbReference type="Pfam" id="PF07929"/>
    </source>
</evidence>
<dbReference type="AlphaFoldDB" id="A0A9X1SYE7"/>
<dbReference type="SUPFAM" id="SSF159941">
    <property type="entry name" value="MM3350-like"/>
    <property type="match status" value="1"/>
</dbReference>
<dbReference type="Pfam" id="PF07929">
    <property type="entry name" value="PRiA4_ORF3"/>
    <property type="match status" value="1"/>
</dbReference>